<organism evidence="4 5">
    <name type="scientific">Aureimonas flava</name>
    <dbReference type="NCBI Taxonomy" id="2320271"/>
    <lineage>
        <taxon>Bacteria</taxon>
        <taxon>Pseudomonadati</taxon>
        <taxon>Pseudomonadota</taxon>
        <taxon>Alphaproteobacteria</taxon>
        <taxon>Hyphomicrobiales</taxon>
        <taxon>Aurantimonadaceae</taxon>
        <taxon>Aureimonas</taxon>
    </lineage>
</organism>
<name>A0A3A1WRQ9_9HYPH</name>
<dbReference type="SUPFAM" id="SSF53167">
    <property type="entry name" value="Purine and uridine phosphorylases"/>
    <property type="match status" value="1"/>
</dbReference>
<evidence type="ECO:0000313" key="4">
    <source>
        <dbReference type="EMBL" id="RIY03251.1"/>
    </source>
</evidence>
<keyword evidence="2" id="KW-0808">Transferase</keyword>
<sequence>MKHVPHRPHGIAKTIPQVSLAVITGSANWGLAFPEDVDMPGVTVLERDVSFDTPYGTSDNWKILELSADLFPDRAARRALCMYSHGNPRGAIDHSCHRRAFAVLQEAGVKRVLACSTVGSVNRAVLPGDFVINADIIEMTQTPFSLLPGRQSFDCSGKRLVCPSCAATLAETATRHWPSSARVHRIEEGLVAAHAYGPRLTSPAEAMAFRMLGADLINHSIAPEATLSREIGACFVPCAYVTAGMNDYLDRERGGLLHDDVLAGLAQTSSRVALEALVAIATLDDCDCNSLKSPQPEIRASRF</sequence>
<dbReference type="GO" id="GO:0019509">
    <property type="term" value="P:L-methionine salvage from methylthioadenosine"/>
    <property type="evidence" value="ECO:0007669"/>
    <property type="project" value="TreeGrafter"/>
</dbReference>
<accession>A0A3A1WRQ9</accession>
<dbReference type="PANTHER" id="PTHR42679:SF2">
    <property type="entry name" value="S-METHYL-5'-THIOADENOSINE PHOSPHORYLASE"/>
    <property type="match status" value="1"/>
</dbReference>
<feature type="domain" description="Nucleoside phosphorylase" evidence="3">
    <location>
        <begin position="95"/>
        <end position="275"/>
    </location>
</feature>
<dbReference type="EMBL" id="QYRN01000001">
    <property type="protein sequence ID" value="RIY03251.1"/>
    <property type="molecule type" value="Genomic_DNA"/>
</dbReference>
<protein>
    <submittedName>
        <fullName evidence="4">5'-methylthioadenosine phosphorylase</fullName>
    </submittedName>
</protein>
<dbReference type="InterPro" id="IPR010044">
    <property type="entry name" value="MTAP"/>
</dbReference>
<dbReference type="GO" id="GO:0005829">
    <property type="term" value="C:cytosol"/>
    <property type="evidence" value="ECO:0007669"/>
    <property type="project" value="TreeGrafter"/>
</dbReference>
<dbReference type="GO" id="GO:0009116">
    <property type="term" value="P:nucleoside metabolic process"/>
    <property type="evidence" value="ECO:0007669"/>
    <property type="project" value="InterPro"/>
</dbReference>
<dbReference type="PANTHER" id="PTHR42679">
    <property type="entry name" value="S-METHYL-5'-THIOADENOSINE PHOSPHORYLASE"/>
    <property type="match status" value="1"/>
</dbReference>
<dbReference type="InterPro" id="IPR035994">
    <property type="entry name" value="Nucleoside_phosphorylase_sf"/>
</dbReference>
<gene>
    <name evidence="4" type="ORF">D3218_00285</name>
</gene>
<dbReference type="InterPro" id="IPR000845">
    <property type="entry name" value="Nucleoside_phosphorylase_d"/>
</dbReference>
<evidence type="ECO:0000256" key="2">
    <source>
        <dbReference type="ARBA" id="ARBA00022679"/>
    </source>
</evidence>
<proteinExistence type="predicted"/>
<dbReference type="RefSeq" id="WP_119537909.1">
    <property type="nucleotide sequence ID" value="NZ_QYRN01000001.1"/>
</dbReference>
<keyword evidence="1" id="KW-0328">Glycosyltransferase</keyword>
<dbReference type="GO" id="GO:0017061">
    <property type="term" value="F:S-methyl-5-thioadenosine phosphorylase activity"/>
    <property type="evidence" value="ECO:0007669"/>
    <property type="project" value="InterPro"/>
</dbReference>
<dbReference type="Pfam" id="PF01048">
    <property type="entry name" value="PNP_UDP_1"/>
    <property type="match status" value="1"/>
</dbReference>
<dbReference type="AlphaFoldDB" id="A0A3A1WRQ9"/>
<dbReference type="Gene3D" id="3.40.50.1580">
    <property type="entry name" value="Nucleoside phosphorylase domain"/>
    <property type="match status" value="1"/>
</dbReference>
<evidence type="ECO:0000256" key="1">
    <source>
        <dbReference type="ARBA" id="ARBA00022676"/>
    </source>
</evidence>
<evidence type="ECO:0000313" key="5">
    <source>
        <dbReference type="Proteomes" id="UP000265750"/>
    </source>
</evidence>
<dbReference type="Proteomes" id="UP000265750">
    <property type="component" value="Unassembled WGS sequence"/>
</dbReference>
<comment type="caution">
    <text evidence="4">The sequence shown here is derived from an EMBL/GenBank/DDBJ whole genome shotgun (WGS) entry which is preliminary data.</text>
</comment>
<keyword evidence="5" id="KW-1185">Reference proteome</keyword>
<dbReference type="OrthoDB" id="1523230at2"/>
<reference evidence="5" key="1">
    <citation type="submission" date="2018-09" db="EMBL/GenBank/DDBJ databases">
        <authorList>
            <person name="Tuo L."/>
        </authorList>
    </citation>
    <scope>NUCLEOTIDE SEQUENCE [LARGE SCALE GENOMIC DNA]</scope>
    <source>
        <strain evidence="5">M2BS4Y-1</strain>
    </source>
</reference>
<evidence type="ECO:0000259" key="3">
    <source>
        <dbReference type="Pfam" id="PF01048"/>
    </source>
</evidence>